<keyword evidence="4" id="KW-0813">Transport</keyword>
<dbReference type="Pfam" id="PF00122">
    <property type="entry name" value="E1-E2_ATPase"/>
    <property type="match status" value="1"/>
</dbReference>
<dbReference type="EC" id="7.2.2.8" evidence="3"/>
<evidence type="ECO:0000256" key="1">
    <source>
        <dbReference type="ARBA" id="ARBA00004127"/>
    </source>
</evidence>
<dbReference type="NCBIfam" id="TIGR01525">
    <property type="entry name" value="ATPase-IB_hvy"/>
    <property type="match status" value="1"/>
</dbReference>
<feature type="transmembrane region" description="Helical" evidence="18">
    <location>
        <begin position="167"/>
        <end position="193"/>
    </location>
</feature>
<dbReference type="InterPro" id="IPR023299">
    <property type="entry name" value="ATPase_P-typ_cyto_dom_N"/>
</dbReference>
<dbReference type="InterPro" id="IPR044492">
    <property type="entry name" value="P_typ_ATPase_HD_dom"/>
</dbReference>
<keyword evidence="7" id="KW-0677">Repeat</keyword>
<evidence type="ECO:0000256" key="5">
    <source>
        <dbReference type="ARBA" id="ARBA00022692"/>
    </source>
</evidence>
<dbReference type="GO" id="GO:0012505">
    <property type="term" value="C:endomembrane system"/>
    <property type="evidence" value="ECO:0007669"/>
    <property type="project" value="UniProtKB-SubCell"/>
</dbReference>
<dbReference type="Pfam" id="PF00403">
    <property type="entry name" value="HMA"/>
    <property type="match status" value="2"/>
</dbReference>
<keyword evidence="8 18" id="KW-0547">Nucleotide-binding</keyword>
<evidence type="ECO:0000256" key="10">
    <source>
        <dbReference type="ARBA" id="ARBA00022840"/>
    </source>
</evidence>
<evidence type="ECO:0000256" key="18">
    <source>
        <dbReference type="RuleBase" id="RU362081"/>
    </source>
</evidence>
<dbReference type="PROSITE" id="PS00154">
    <property type="entry name" value="ATPASE_E1_E2"/>
    <property type="match status" value="1"/>
</dbReference>
<protein>
    <recommendedName>
        <fullName evidence="3">P-type Cu(+) transporter</fullName>
        <ecNumber evidence="3">7.2.2.8</ecNumber>
    </recommendedName>
</protein>
<feature type="transmembrane region" description="Helical" evidence="18">
    <location>
        <begin position="395"/>
        <end position="416"/>
    </location>
</feature>
<dbReference type="GO" id="GO:0140581">
    <property type="term" value="F:P-type monovalent copper transporter activity"/>
    <property type="evidence" value="ECO:0007669"/>
    <property type="project" value="UniProtKB-EC"/>
</dbReference>
<name>A0A840SEV1_9SPIR</name>
<feature type="transmembrane region" description="Helical" evidence="18">
    <location>
        <begin position="750"/>
        <end position="771"/>
    </location>
</feature>
<dbReference type="InterPro" id="IPR023214">
    <property type="entry name" value="HAD_sf"/>
</dbReference>
<dbReference type="InterPro" id="IPR006122">
    <property type="entry name" value="HMA_Cu_ion-bd"/>
</dbReference>
<feature type="transmembrane region" description="Helical" evidence="18">
    <location>
        <begin position="96"/>
        <end position="116"/>
    </location>
</feature>
<dbReference type="InterPro" id="IPR027256">
    <property type="entry name" value="P-typ_ATPase_IB"/>
</dbReference>
<comment type="caution">
    <text evidence="20">The sequence shown here is derived from an EMBL/GenBank/DDBJ whole genome shotgun (WGS) entry which is preliminary data.</text>
</comment>
<evidence type="ECO:0000256" key="9">
    <source>
        <dbReference type="ARBA" id="ARBA00022796"/>
    </source>
</evidence>
<evidence type="ECO:0000256" key="13">
    <source>
        <dbReference type="ARBA" id="ARBA00022989"/>
    </source>
</evidence>
<evidence type="ECO:0000259" key="19">
    <source>
        <dbReference type="PROSITE" id="PS50846"/>
    </source>
</evidence>
<feature type="transmembrane region" description="Helical" evidence="18">
    <location>
        <begin position="720"/>
        <end position="744"/>
    </location>
</feature>
<keyword evidence="18" id="KW-1003">Cell membrane</keyword>
<dbReference type="Gene3D" id="3.40.1110.10">
    <property type="entry name" value="Calcium-transporting ATPase, cytoplasmic domain N"/>
    <property type="match status" value="1"/>
</dbReference>
<keyword evidence="13 18" id="KW-1133">Transmembrane helix</keyword>
<dbReference type="SFLD" id="SFLDG00002">
    <property type="entry name" value="C1.7:_P-type_atpase_like"/>
    <property type="match status" value="1"/>
</dbReference>
<dbReference type="GO" id="GO:0005524">
    <property type="term" value="F:ATP binding"/>
    <property type="evidence" value="ECO:0007669"/>
    <property type="project" value="UniProtKB-UniRule"/>
</dbReference>
<dbReference type="InterPro" id="IPR059000">
    <property type="entry name" value="ATPase_P-type_domA"/>
</dbReference>
<evidence type="ECO:0000256" key="11">
    <source>
        <dbReference type="ARBA" id="ARBA00022842"/>
    </source>
</evidence>
<evidence type="ECO:0000256" key="4">
    <source>
        <dbReference type="ARBA" id="ARBA00022448"/>
    </source>
</evidence>
<dbReference type="SUPFAM" id="SSF56784">
    <property type="entry name" value="HAD-like"/>
    <property type="match status" value="1"/>
</dbReference>
<evidence type="ECO:0000256" key="7">
    <source>
        <dbReference type="ARBA" id="ARBA00022737"/>
    </source>
</evidence>
<keyword evidence="16 18" id="KW-0472">Membrane</keyword>
<dbReference type="InterPro" id="IPR023298">
    <property type="entry name" value="ATPase_P-typ_TM_dom_sf"/>
</dbReference>
<dbReference type="SUPFAM" id="SSF81653">
    <property type="entry name" value="Calcium ATPase, transduction domain A"/>
    <property type="match status" value="1"/>
</dbReference>
<dbReference type="PANTHER" id="PTHR43520:SF8">
    <property type="entry name" value="P-TYPE CU(+) TRANSPORTER"/>
    <property type="match status" value="1"/>
</dbReference>
<accession>A0A840SEV1</accession>
<dbReference type="SUPFAM" id="SSF55008">
    <property type="entry name" value="HMA, heavy metal-associated domain"/>
    <property type="match status" value="2"/>
</dbReference>
<dbReference type="GO" id="GO:0055070">
    <property type="term" value="P:copper ion homeostasis"/>
    <property type="evidence" value="ECO:0007669"/>
    <property type="project" value="TreeGrafter"/>
</dbReference>
<keyword evidence="11" id="KW-0460">Magnesium</keyword>
<evidence type="ECO:0000256" key="15">
    <source>
        <dbReference type="ARBA" id="ARBA00023065"/>
    </source>
</evidence>
<evidence type="ECO:0000313" key="20">
    <source>
        <dbReference type="EMBL" id="MBB5218688.1"/>
    </source>
</evidence>
<feature type="transmembrane region" description="Helical" evidence="18">
    <location>
        <begin position="128"/>
        <end position="146"/>
    </location>
</feature>
<evidence type="ECO:0000256" key="2">
    <source>
        <dbReference type="ARBA" id="ARBA00006024"/>
    </source>
</evidence>
<dbReference type="Gene3D" id="2.70.150.10">
    <property type="entry name" value="Calcium-transporting ATPase, cytoplasmic transduction domain A"/>
    <property type="match status" value="1"/>
</dbReference>
<gene>
    <name evidence="20" type="ORF">HNP77_001057</name>
</gene>
<keyword evidence="12" id="KW-1278">Translocase</keyword>
<dbReference type="Pfam" id="PF00702">
    <property type="entry name" value="Hydrolase"/>
    <property type="match status" value="1"/>
</dbReference>
<dbReference type="NCBIfam" id="TIGR00003">
    <property type="entry name" value="copper ion binding protein"/>
    <property type="match status" value="2"/>
</dbReference>
<comment type="similarity">
    <text evidence="2 18">Belongs to the cation transport ATPase (P-type) (TC 3.A.3) family. Type IB subfamily.</text>
</comment>
<dbReference type="PANTHER" id="PTHR43520">
    <property type="entry name" value="ATP7, ISOFORM B"/>
    <property type="match status" value="1"/>
</dbReference>
<keyword evidence="6 18" id="KW-0479">Metal-binding</keyword>
<dbReference type="InterPro" id="IPR017969">
    <property type="entry name" value="Heavy-metal-associated_CS"/>
</dbReference>
<dbReference type="FunFam" id="2.70.150.10:FF:000002">
    <property type="entry name" value="Copper-transporting ATPase 1, putative"/>
    <property type="match status" value="1"/>
</dbReference>
<dbReference type="PRINTS" id="PR00119">
    <property type="entry name" value="CATATPASE"/>
</dbReference>
<feature type="transmembrane region" description="Helical" evidence="18">
    <location>
        <begin position="361"/>
        <end position="383"/>
    </location>
</feature>
<dbReference type="AlphaFoldDB" id="A0A840SEV1"/>
<dbReference type="GO" id="GO:0016887">
    <property type="term" value="F:ATP hydrolysis activity"/>
    <property type="evidence" value="ECO:0007669"/>
    <property type="project" value="InterPro"/>
</dbReference>
<dbReference type="GO" id="GO:0043682">
    <property type="term" value="F:P-type divalent copper transporter activity"/>
    <property type="evidence" value="ECO:0007669"/>
    <property type="project" value="TreeGrafter"/>
</dbReference>
<comment type="catalytic activity">
    <reaction evidence="17">
        <text>Cu(+)(in) + ATP + H2O = Cu(+)(out) + ADP + phosphate + H(+)</text>
        <dbReference type="Rhea" id="RHEA:25792"/>
        <dbReference type="ChEBI" id="CHEBI:15377"/>
        <dbReference type="ChEBI" id="CHEBI:15378"/>
        <dbReference type="ChEBI" id="CHEBI:30616"/>
        <dbReference type="ChEBI" id="CHEBI:43474"/>
        <dbReference type="ChEBI" id="CHEBI:49552"/>
        <dbReference type="ChEBI" id="CHEBI:456216"/>
        <dbReference type="EC" id="7.2.2.8"/>
    </reaction>
</comment>
<keyword evidence="14" id="KW-0186">Copper</keyword>
<dbReference type="CDD" id="cd00371">
    <property type="entry name" value="HMA"/>
    <property type="match status" value="2"/>
</dbReference>
<keyword evidence="15" id="KW-0406">Ion transport</keyword>
<dbReference type="PROSITE" id="PS01047">
    <property type="entry name" value="HMA_1"/>
    <property type="match status" value="2"/>
</dbReference>
<feature type="domain" description="HMA" evidence="19">
    <location>
        <begin position="801"/>
        <end position="866"/>
    </location>
</feature>
<keyword evidence="9" id="KW-0187">Copper transport</keyword>
<dbReference type="InterPro" id="IPR018303">
    <property type="entry name" value="ATPase_P-typ_P_site"/>
</dbReference>
<dbReference type="RefSeq" id="WP_184652136.1">
    <property type="nucleotide sequence ID" value="NZ_JACHFR010000002.1"/>
</dbReference>
<dbReference type="CDD" id="cd02094">
    <property type="entry name" value="P-type_ATPase_Cu-like"/>
    <property type="match status" value="1"/>
</dbReference>
<dbReference type="InterPro" id="IPR006121">
    <property type="entry name" value="HMA_dom"/>
</dbReference>
<reference evidence="20 21" key="1">
    <citation type="submission" date="2020-08" db="EMBL/GenBank/DDBJ databases">
        <title>Genomic Encyclopedia of Type Strains, Phase IV (KMG-IV): sequencing the most valuable type-strain genomes for metagenomic binning, comparative biology and taxonomic classification.</title>
        <authorList>
            <person name="Goeker M."/>
        </authorList>
    </citation>
    <scope>NUCLEOTIDE SEQUENCE [LARGE SCALE GENOMIC DNA]</scope>
    <source>
        <strain evidence="20 21">DSM 103679</strain>
    </source>
</reference>
<sequence>MEQYNVTGMSCAACQVRVEKAVNALPGVKSCAVSLLTNSMGVEGDISPSEIIKAVENAGYGASLKKSSSGANSSAGADAYGDELRDRETPKMKKRLIASVLFLIPLMYVSMGHMLWNWPLPAFLDGNHVAMGLYELLLSVIIMVINQKFFVSGFKGLIYKSPNMDSLVALGAGAAFVYSVTALFAMSSAVLAGDDEKIKYLMDQFYFESAATILTLITVGKMLEAKSKGKTTDALKSLMKMAPKTAVLVEGEGEARIEKTVPVDQVKKGDRFIVRPGDSIPVDGIVIEGESAVNEAALTGESLPVEKSAGSTVSAATINTSGFLICEAVRVGEDTTLSAIIRMVSDAAATKAPIAKIADRVSGVFVPAVILIALVTFIVWLIAGQSVGYAVARAVSVLVISCPCALGLATPVAIMVGNGMGAKSGILFKTAAAQEMAGKTQIVALDKTGTVTTGIMQVTDVIAAEDSSEKDLLEAAYALEVKSEHPISKAIVEYTEKNQIKLLETSGFEIKAGNGLSARLDGKTITGGNARYIESVVNEIPKRVGNDNLELHHAEFDSAFIQTEVKKLASQGKTPVLFARDRTLLGIIAVSDTIKEDSAQAISELKNMGIHTVLLTGDNEITARAIAEQAGVDEVVAGVLPDGKEAVIRKLMESGKVAMVGDGINDAPSLTRADLGIAIGAGTDIAIDAADVVLMKGSLRDVSAAIRLSRAVIKNIHENLFWAFFYNIIGIPLAAGCYVSAFGWTLNPMFGAAAMGLSSFCVVSNALRLNFLKSQDSRRDKKVKNPVTGNLILNNFQNKETEMKISVKGMMCGHCEMHVKKALEAIDGITEAAASHEKAEVTIETSKPVDESVIKAAVEEAGYEYAGVIA</sequence>
<evidence type="ECO:0000256" key="17">
    <source>
        <dbReference type="ARBA" id="ARBA00049289"/>
    </source>
</evidence>
<dbReference type="SFLD" id="SFLDS00003">
    <property type="entry name" value="Haloacid_Dehalogenase"/>
    <property type="match status" value="1"/>
</dbReference>
<feature type="domain" description="HMA" evidence="19">
    <location>
        <begin position="1"/>
        <end position="63"/>
    </location>
</feature>
<dbReference type="SUPFAM" id="SSF81665">
    <property type="entry name" value="Calcium ATPase, transmembrane domain M"/>
    <property type="match status" value="1"/>
</dbReference>
<feature type="transmembrane region" description="Helical" evidence="18">
    <location>
        <begin position="205"/>
        <end position="223"/>
    </location>
</feature>
<dbReference type="EMBL" id="JACHFR010000002">
    <property type="protein sequence ID" value="MBB5218688.1"/>
    <property type="molecule type" value="Genomic_DNA"/>
</dbReference>
<dbReference type="GO" id="GO:0005886">
    <property type="term" value="C:plasma membrane"/>
    <property type="evidence" value="ECO:0007669"/>
    <property type="project" value="UniProtKB-SubCell"/>
</dbReference>
<dbReference type="PRINTS" id="PR00943">
    <property type="entry name" value="CUATPASE"/>
</dbReference>
<evidence type="ECO:0000256" key="12">
    <source>
        <dbReference type="ARBA" id="ARBA00022967"/>
    </source>
</evidence>
<proteinExistence type="inferred from homology"/>
<keyword evidence="10 18" id="KW-0067">ATP-binding</keyword>
<comment type="subcellular location">
    <subcellularLocation>
        <location evidence="18">Cell membrane</location>
    </subcellularLocation>
    <subcellularLocation>
        <location evidence="1">Endomembrane system</location>
        <topology evidence="1">Multi-pass membrane protein</topology>
    </subcellularLocation>
</comment>
<evidence type="ECO:0000256" key="3">
    <source>
        <dbReference type="ARBA" id="ARBA00012517"/>
    </source>
</evidence>
<dbReference type="PROSITE" id="PS50846">
    <property type="entry name" value="HMA_2"/>
    <property type="match status" value="2"/>
</dbReference>
<dbReference type="InterPro" id="IPR001757">
    <property type="entry name" value="P_typ_ATPase"/>
</dbReference>
<keyword evidence="21" id="KW-1185">Reference proteome</keyword>
<evidence type="ECO:0000256" key="6">
    <source>
        <dbReference type="ARBA" id="ARBA00022723"/>
    </source>
</evidence>
<evidence type="ECO:0000256" key="8">
    <source>
        <dbReference type="ARBA" id="ARBA00022741"/>
    </source>
</evidence>
<evidence type="ECO:0000256" key="16">
    <source>
        <dbReference type="ARBA" id="ARBA00023136"/>
    </source>
</evidence>
<dbReference type="Gene3D" id="3.30.70.100">
    <property type="match status" value="2"/>
</dbReference>
<dbReference type="Proteomes" id="UP000578697">
    <property type="component" value="Unassembled WGS sequence"/>
</dbReference>
<dbReference type="Gene3D" id="3.40.50.1000">
    <property type="entry name" value="HAD superfamily/HAD-like"/>
    <property type="match status" value="1"/>
</dbReference>
<dbReference type="FunFam" id="3.40.50.1000:FF:000144">
    <property type="entry name" value="copper-transporting ATPase 1 isoform X2"/>
    <property type="match status" value="1"/>
</dbReference>
<dbReference type="InterPro" id="IPR036412">
    <property type="entry name" value="HAD-like_sf"/>
</dbReference>
<organism evidence="20 21">
    <name type="scientific">Treponema rectale</name>
    <dbReference type="NCBI Taxonomy" id="744512"/>
    <lineage>
        <taxon>Bacteria</taxon>
        <taxon>Pseudomonadati</taxon>
        <taxon>Spirochaetota</taxon>
        <taxon>Spirochaetia</taxon>
        <taxon>Spirochaetales</taxon>
        <taxon>Treponemataceae</taxon>
        <taxon>Treponema</taxon>
    </lineage>
</organism>
<dbReference type="GO" id="GO:0005507">
    <property type="term" value="F:copper ion binding"/>
    <property type="evidence" value="ECO:0007669"/>
    <property type="project" value="InterPro"/>
</dbReference>
<dbReference type="InterPro" id="IPR008250">
    <property type="entry name" value="ATPase_P-typ_transduc_dom_A_sf"/>
</dbReference>
<dbReference type="NCBIfam" id="TIGR01494">
    <property type="entry name" value="ATPase_P-type"/>
    <property type="match status" value="1"/>
</dbReference>
<evidence type="ECO:0000256" key="14">
    <source>
        <dbReference type="ARBA" id="ARBA00023008"/>
    </source>
</evidence>
<dbReference type="SFLD" id="SFLDF00027">
    <property type="entry name" value="p-type_atpase"/>
    <property type="match status" value="1"/>
</dbReference>
<dbReference type="InterPro" id="IPR036163">
    <property type="entry name" value="HMA_dom_sf"/>
</dbReference>
<evidence type="ECO:0000313" key="21">
    <source>
        <dbReference type="Proteomes" id="UP000578697"/>
    </source>
</evidence>
<keyword evidence="5 18" id="KW-0812">Transmembrane</keyword>